<evidence type="ECO:0000259" key="8">
    <source>
        <dbReference type="PROSITE" id="PS50071"/>
    </source>
</evidence>
<feature type="DNA-binding region" description="Homeobox" evidence="5">
    <location>
        <begin position="6"/>
        <end position="65"/>
    </location>
</feature>
<dbReference type="OrthoDB" id="6159439at2759"/>
<dbReference type="InterPro" id="IPR001356">
    <property type="entry name" value="HD"/>
</dbReference>
<organism evidence="9 10">
    <name type="scientific">Diploscapter pachys</name>
    <dbReference type="NCBI Taxonomy" id="2018661"/>
    <lineage>
        <taxon>Eukaryota</taxon>
        <taxon>Metazoa</taxon>
        <taxon>Ecdysozoa</taxon>
        <taxon>Nematoda</taxon>
        <taxon>Chromadorea</taxon>
        <taxon>Rhabditida</taxon>
        <taxon>Rhabditina</taxon>
        <taxon>Rhabditomorpha</taxon>
        <taxon>Rhabditoidea</taxon>
        <taxon>Rhabditidae</taxon>
        <taxon>Diploscapter</taxon>
    </lineage>
</organism>
<dbReference type="PROSITE" id="PS50071">
    <property type="entry name" value="HOMEOBOX_2"/>
    <property type="match status" value="1"/>
</dbReference>
<evidence type="ECO:0000256" key="4">
    <source>
        <dbReference type="ARBA" id="ARBA00023242"/>
    </source>
</evidence>
<feature type="region of interest" description="Disordered" evidence="7">
    <location>
        <begin position="56"/>
        <end position="89"/>
    </location>
</feature>
<dbReference type="EMBL" id="LIAE01009280">
    <property type="protein sequence ID" value="PAV70415.1"/>
    <property type="molecule type" value="Genomic_DNA"/>
</dbReference>
<dbReference type="PANTHER" id="PTHR24329:SF543">
    <property type="entry name" value="FI01017P-RELATED"/>
    <property type="match status" value="1"/>
</dbReference>
<sequence>MEERRIRRNRTAFSDGQLEELEKTFSACHYPDISTRERLAKDIRLPEARIQVWFKNRRSRERKRVRNQPANEPSTSVAPKTTADTAPKDNANTVITWTPASAFANVFPQVGQPYLTYSSSLFSYPSVQIPGLPRITQPKV</sequence>
<gene>
    <name evidence="9" type="ORF">WR25_06448</name>
</gene>
<feature type="compositionally biased region" description="Polar residues" evidence="7">
    <location>
        <begin position="68"/>
        <end position="89"/>
    </location>
</feature>
<dbReference type="GO" id="GO:0000977">
    <property type="term" value="F:RNA polymerase II transcription regulatory region sequence-specific DNA binding"/>
    <property type="evidence" value="ECO:0007669"/>
    <property type="project" value="TreeGrafter"/>
</dbReference>
<keyword evidence="2 5" id="KW-0238">DNA-binding</keyword>
<comment type="caution">
    <text evidence="9">The sequence shown here is derived from an EMBL/GenBank/DDBJ whole genome shotgun (WGS) entry which is preliminary data.</text>
</comment>
<dbReference type="Proteomes" id="UP000218231">
    <property type="component" value="Unassembled WGS sequence"/>
</dbReference>
<dbReference type="STRING" id="2018661.A0A2A2K934"/>
<evidence type="ECO:0000256" key="1">
    <source>
        <dbReference type="ARBA" id="ARBA00004123"/>
    </source>
</evidence>
<dbReference type="GO" id="GO:0030182">
    <property type="term" value="P:neuron differentiation"/>
    <property type="evidence" value="ECO:0007669"/>
    <property type="project" value="UniProtKB-ARBA"/>
</dbReference>
<evidence type="ECO:0000256" key="7">
    <source>
        <dbReference type="SAM" id="MobiDB-lite"/>
    </source>
</evidence>
<dbReference type="CDD" id="cd00086">
    <property type="entry name" value="homeodomain"/>
    <property type="match status" value="1"/>
</dbReference>
<dbReference type="GO" id="GO:0005634">
    <property type="term" value="C:nucleus"/>
    <property type="evidence" value="ECO:0007669"/>
    <property type="project" value="UniProtKB-SubCell"/>
</dbReference>
<evidence type="ECO:0000313" key="10">
    <source>
        <dbReference type="Proteomes" id="UP000218231"/>
    </source>
</evidence>
<keyword evidence="4 5" id="KW-0539">Nucleus</keyword>
<evidence type="ECO:0000256" key="6">
    <source>
        <dbReference type="RuleBase" id="RU000682"/>
    </source>
</evidence>
<dbReference type="InterPro" id="IPR050649">
    <property type="entry name" value="Paired_Homeobox_TFs"/>
</dbReference>
<evidence type="ECO:0000256" key="3">
    <source>
        <dbReference type="ARBA" id="ARBA00023155"/>
    </source>
</evidence>
<protein>
    <recommendedName>
        <fullName evidence="8">Homeobox domain-containing protein</fullName>
    </recommendedName>
</protein>
<dbReference type="Gene3D" id="1.10.10.60">
    <property type="entry name" value="Homeodomain-like"/>
    <property type="match status" value="1"/>
</dbReference>
<dbReference type="InterPro" id="IPR009057">
    <property type="entry name" value="Homeodomain-like_sf"/>
</dbReference>
<reference evidence="9 10" key="1">
    <citation type="journal article" date="2017" name="Curr. Biol.">
        <title>Genome architecture and evolution of a unichromosomal asexual nematode.</title>
        <authorList>
            <person name="Fradin H."/>
            <person name="Zegar C."/>
            <person name="Gutwein M."/>
            <person name="Lucas J."/>
            <person name="Kovtun M."/>
            <person name="Corcoran D."/>
            <person name="Baugh L.R."/>
            <person name="Kiontke K."/>
            <person name="Gunsalus K."/>
            <person name="Fitch D.H."/>
            <person name="Piano F."/>
        </authorList>
    </citation>
    <scope>NUCLEOTIDE SEQUENCE [LARGE SCALE GENOMIC DNA]</scope>
    <source>
        <strain evidence="9">PF1309</strain>
    </source>
</reference>
<dbReference type="SMART" id="SM00389">
    <property type="entry name" value="HOX"/>
    <property type="match status" value="1"/>
</dbReference>
<keyword evidence="3 5" id="KW-0371">Homeobox</keyword>
<evidence type="ECO:0000313" key="9">
    <source>
        <dbReference type="EMBL" id="PAV70415.1"/>
    </source>
</evidence>
<keyword evidence="10" id="KW-1185">Reference proteome</keyword>
<dbReference type="SUPFAM" id="SSF46689">
    <property type="entry name" value="Homeodomain-like"/>
    <property type="match status" value="1"/>
</dbReference>
<name>A0A2A2K934_9BILA</name>
<comment type="subcellular location">
    <subcellularLocation>
        <location evidence="1 5 6">Nucleus</location>
    </subcellularLocation>
</comment>
<dbReference type="PROSITE" id="PS00027">
    <property type="entry name" value="HOMEOBOX_1"/>
    <property type="match status" value="1"/>
</dbReference>
<dbReference type="AlphaFoldDB" id="A0A2A2K934"/>
<dbReference type="PANTHER" id="PTHR24329">
    <property type="entry name" value="HOMEOBOX PROTEIN ARISTALESS"/>
    <property type="match status" value="1"/>
</dbReference>
<feature type="domain" description="Homeobox" evidence="8">
    <location>
        <begin position="4"/>
        <end position="64"/>
    </location>
</feature>
<dbReference type="GO" id="GO:0000981">
    <property type="term" value="F:DNA-binding transcription factor activity, RNA polymerase II-specific"/>
    <property type="evidence" value="ECO:0007669"/>
    <property type="project" value="InterPro"/>
</dbReference>
<accession>A0A2A2K934</accession>
<dbReference type="FunFam" id="1.10.10.60:FF:000679">
    <property type="entry name" value="Homeobox protein aristaless"/>
    <property type="match status" value="1"/>
</dbReference>
<evidence type="ECO:0000256" key="2">
    <source>
        <dbReference type="ARBA" id="ARBA00023125"/>
    </source>
</evidence>
<dbReference type="Pfam" id="PF00046">
    <property type="entry name" value="Homeodomain"/>
    <property type="match status" value="1"/>
</dbReference>
<dbReference type="InterPro" id="IPR017970">
    <property type="entry name" value="Homeobox_CS"/>
</dbReference>
<feature type="compositionally biased region" description="Basic residues" evidence="7">
    <location>
        <begin position="56"/>
        <end position="66"/>
    </location>
</feature>
<proteinExistence type="predicted"/>
<evidence type="ECO:0000256" key="5">
    <source>
        <dbReference type="PROSITE-ProRule" id="PRU00108"/>
    </source>
</evidence>